<comment type="subcellular location">
    <subcellularLocation>
        <location evidence="1">Nucleus</location>
    </subcellularLocation>
</comment>
<dbReference type="GO" id="GO:0006281">
    <property type="term" value="P:DNA repair"/>
    <property type="evidence" value="ECO:0007669"/>
    <property type="project" value="TreeGrafter"/>
</dbReference>
<feature type="domain" description="Timeless N-terminal" evidence="5">
    <location>
        <begin position="29"/>
        <end position="293"/>
    </location>
</feature>
<feature type="compositionally biased region" description="Low complexity" evidence="4">
    <location>
        <begin position="247"/>
        <end position="261"/>
    </location>
</feature>
<feature type="region of interest" description="Disordered" evidence="4">
    <location>
        <begin position="239"/>
        <end position="262"/>
    </location>
</feature>
<evidence type="ECO:0000256" key="3">
    <source>
        <dbReference type="ARBA" id="ARBA00023306"/>
    </source>
</evidence>
<evidence type="ECO:0000259" key="5">
    <source>
        <dbReference type="Pfam" id="PF04821"/>
    </source>
</evidence>
<keyword evidence="3" id="KW-0131">Cell cycle</keyword>
<dbReference type="GO" id="GO:0031298">
    <property type="term" value="C:replication fork protection complex"/>
    <property type="evidence" value="ECO:0007669"/>
    <property type="project" value="TreeGrafter"/>
</dbReference>
<dbReference type="PANTHER" id="PTHR22940">
    <property type="entry name" value="TIMEOUT/TIMELESS-2"/>
    <property type="match status" value="1"/>
</dbReference>
<gene>
    <name evidence="6" type="ORF">g.8784</name>
</gene>
<feature type="compositionally biased region" description="Low complexity" evidence="4">
    <location>
        <begin position="1093"/>
        <end position="1117"/>
    </location>
</feature>
<dbReference type="GO" id="GO:0000076">
    <property type="term" value="P:DNA replication checkpoint signaling"/>
    <property type="evidence" value="ECO:0007669"/>
    <property type="project" value="TreeGrafter"/>
</dbReference>
<protein>
    <recommendedName>
        <fullName evidence="5">Timeless N-terminal domain-containing protein</fullName>
    </recommendedName>
</protein>
<dbReference type="InterPro" id="IPR044998">
    <property type="entry name" value="Timeless"/>
</dbReference>
<dbReference type="AlphaFoldDB" id="A0A1D1ZZQ8"/>
<feature type="region of interest" description="Disordered" evidence="4">
    <location>
        <begin position="593"/>
        <end position="710"/>
    </location>
</feature>
<feature type="region of interest" description="Disordered" evidence="4">
    <location>
        <begin position="420"/>
        <end position="441"/>
    </location>
</feature>
<feature type="compositionally biased region" description="Basic and acidic residues" evidence="4">
    <location>
        <begin position="698"/>
        <end position="710"/>
    </location>
</feature>
<feature type="compositionally biased region" description="Low complexity" evidence="4">
    <location>
        <begin position="1190"/>
        <end position="1202"/>
    </location>
</feature>
<evidence type="ECO:0000256" key="2">
    <source>
        <dbReference type="ARBA" id="ARBA00023242"/>
    </source>
</evidence>
<name>A0A1D1ZZQ8_AUXPR</name>
<proteinExistence type="predicted"/>
<accession>A0A1D1ZZQ8</accession>
<organism evidence="6">
    <name type="scientific">Auxenochlorella protothecoides</name>
    <name type="common">Green microalga</name>
    <name type="synonym">Chlorella protothecoides</name>
    <dbReference type="NCBI Taxonomy" id="3075"/>
    <lineage>
        <taxon>Eukaryota</taxon>
        <taxon>Viridiplantae</taxon>
        <taxon>Chlorophyta</taxon>
        <taxon>core chlorophytes</taxon>
        <taxon>Trebouxiophyceae</taxon>
        <taxon>Chlorellales</taxon>
        <taxon>Chlorellaceae</taxon>
        <taxon>Auxenochlorella</taxon>
    </lineage>
</organism>
<evidence type="ECO:0000313" key="6">
    <source>
        <dbReference type="EMBL" id="JAT72153.1"/>
    </source>
</evidence>
<dbReference type="Pfam" id="PF04821">
    <property type="entry name" value="TIMELESS"/>
    <property type="match status" value="1"/>
</dbReference>
<feature type="compositionally biased region" description="Basic and acidic residues" evidence="4">
    <location>
        <begin position="430"/>
        <end position="440"/>
    </location>
</feature>
<keyword evidence="2" id="KW-0539">Nucleus</keyword>
<dbReference type="GO" id="GO:0043111">
    <property type="term" value="P:replication fork arrest"/>
    <property type="evidence" value="ECO:0007669"/>
    <property type="project" value="TreeGrafter"/>
</dbReference>
<feature type="region of interest" description="Disordered" evidence="4">
    <location>
        <begin position="890"/>
        <end position="913"/>
    </location>
</feature>
<dbReference type="PANTHER" id="PTHR22940:SF4">
    <property type="entry name" value="PROTEIN TIMELESS HOMOLOG"/>
    <property type="match status" value="1"/>
</dbReference>
<feature type="region of interest" description="Disordered" evidence="4">
    <location>
        <begin position="1039"/>
        <end position="1136"/>
    </location>
</feature>
<evidence type="ECO:0000256" key="4">
    <source>
        <dbReference type="SAM" id="MobiDB-lite"/>
    </source>
</evidence>
<dbReference type="EMBL" id="GDKF01006469">
    <property type="protein sequence ID" value="JAT72153.1"/>
    <property type="molecule type" value="Transcribed_RNA"/>
</dbReference>
<feature type="region of interest" description="Disordered" evidence="4">
    <location>
        <begin position="1150"/>
        <end position="1208"/>
    </location>
</feature>
<evidence type="ECO:0000256" key="1">
    <source>
        <dbReference type="ARBA" id="ARBA00004123"/>
    </source>
</evidence>
<dbReference type="InterPro" id="IPR006906">
    <property type="entry name" value="Timeless_N"/>
</dbReference>
<sequence>MEVDLDLLTSIASGGIGTWEKSSSAPAFYRKHEDCRECLRDLQRMLRDDDPEERPAFFAASKFNFARTDLVPLITTHPDDEALLIQALKVCTLLCMPPSRDYVVQNAAATAAAAAAVRDAFLVPDALGIVVGLLEGPLAQGTRVRDADVALIQLVLTFIRNLCVIPDLRDGPSEARDASIRARHAFVQRCFEEGVTDVLTLATCAAGEHPFKAEAPLLVEIMQGLLSLAEPSALLLAPTEPPRTVPASTSGRSAVSSAGRRPTLAAATAHLPRLDTATALGRSVAQRAPARHAHSNAVFVRRHADHTRDVVLRHNHRRSELPVLPAIQNAKQAQAQRREGPSGWVKPGTTSTSSGTVLVPRLAAFLEEFLAEGYNEVMSTMFAGLRAGLLVSTLTQEDFQNFVRLAAYCTQYVRLKEESRLASKGADTPEATKGDGEERPTSPFAGIAATMGFENFHWVHMLWVSLTDVPANHGKQTNHADKHWDLQHASVPLLKEMLLVVDLARVAGTRHDRLVADRLQRRLLHDDQKDSGLLPVLSRLIRGYNYRFQPRSHALELVESMHIVLGIVDRLVAAESGGFRVCTKKTVALQSEGGEGANIAAPEEKAAQDATGEDTGGQSPPASATSDPSPPMVEGQGDAGEVESAAPAEQSPDCVSRRAASETGSGDRGSRGGGSPAQFHAAGGTGVVGRDASPQESPKPEARGRTSVRREVAFDAERRIRQECAHPAMIHFVTWLLSGYRENSSFANHALVSFLERVSSPKSMNLEPMLYQMSVLRLFHAILADPAARTVPSLKPALALATRVTRNLMARLAPPETPDELDLDAARPETDPDKAAAEQQIKASCTSMLFVELLFWKSATVAEDVREQYNWRKLLNPAPAHAVARRRHKCGADSESEVEGPGTEPGLAGLPRRSRAGTFTEVQAKELRRAFEACNGAKDCLSRVVQALGGRFKKVHVSRQLAAMGLAKGKFTPDQDTLLAAYCEEYGGSTPDGRALIAERLNAGFSATQVKRRLQALGLVAGPPTAAGKQARDWQALLGSSSDEDGSEGEAGPGDRGSSPVGDPAVEVRPPGSVASALDAEESGIEGEGGAESGSQASAPLGHLSAAEPPEAAAASPESKRARLEGGEDVEQAAARRKAALQALRQCRLQQQVAAGEPESRASDPEPLLSAREAIQAPDKSSGRRRLKKAGAAPASLLLDASLMDEDA</sequence>
<reference evidence="6" key="1">
    <citation type="submission" date="2015-08" db="EMBL/GenBank/DDBJ databases">
        <authorList>
            <person name="Babu N.S."/>
            <person name="Beckwith C.J."/>
            <person name="Beseler K.G."/>
            <person name="Brison A."/>
            <person name="Carone J.V."/>
            <person name="Caskin T.P."/>
            <person name="Diamond M."/>
            <person name="Durham M.E."/>
            <person name="Foxe J.M."/>
            <person name="Go M."/>
            <person name="Henderson B.A."/>
            <person name="Jones I.B."/>
            <person name="McGettigan J.A."/>
            <person name="Micheletti S.J."/>
            <person name="Nasrallah M.E."/>
            <person name="Ortiz D."/>
            <person name="Piller C.R."/>
            <person name="Privatt S.R."/>
            <person name="Schneider S.L."/>
            <person name="Sharp S."/>
            <person name="Smith T.C."/>
            <person name="Stanton J.D."/>
            <person name="Ullery H.E."/>
            <person name="Wilson R.J."/>
            <person name="Serrano M.G."/>
            <person name="Buck G."/>
            <person name="Lee V."/>
            <person name="Wang Y."/>
            <person name="Carvalho R."/>
            <person name="Voegtly L."/>
            <person name="Shi R."/>
            <person name="Duckworth R."/>
            <person name="Johnson A."/>
            <person name="Loviza R."/>
            <person name="Walstead R."/>
            <person name="Shah Z."/>
            <person name="Kiflezghi M."/>
            <person name="Wade K."/>
            <person name="Ball S.L."/>
            <person name="Bradley K.W."/>
            <person name="Asai D.J."/>
            <person name="Bowman C.A."/>
            <person name="Russell D.A."/>
            <person name="Pope W.H."/>
            <person name="Jacobs-Sera D."/>
            <person name="Hendrix R.W."/>
            <person name="Hatfull G.F."/>
        </authorList>
    </citation>
    <scope>NUCLEOTIDE SEQUENCE</scope>
</reference>
<dbReference type="GO" id="GO:0003677">
    <property type="term" value="F:DNA binding"/>
    <property type="evidence" value="ECO:0007669"/>
    <property type="project" value="TreeGrafter"/>
</dbReference>